<gene>
    <name evidence="2" type="ORF">C8F04DRAFT_1361661</name>
</gene>
<feature type="region of interest" description="Disordered" evidence="1">
    <location>
        <begin position="486"/>
        <end position="552"/>
    </location>
</feature>
<feature type="compositionally biased region" description="Basic and acidic residues" evidence="1">
    <location>
        <begin position="425"/>
        <end position="435"/>
    </location>
</feature>
<dbReference type="AlphaFoldDB" id="A0AAD6THE7"/>
<comment type="caution">
    <text evidence="2">The sequence shown here is derived from an EMBL/GenBank/DDBJ whole genome shotgun (WGS) entry which is preliminary data.</text>
</comment>
<sequence length="552" mass="60750">MSSHDEALRRNPRLYVCMRNEAPFTLIDHQRFPPTSPLRTRGAIILYHYEALRFAITDRLNPASSRLLDGLIVAQGEWSPQEYFSVPEPDKGVLRRQLAEYLSVPSHLPDLVVYLGAPRKRLPSGSPSVVEGLSEAAEPEITAALAADAQDDIWDADWDVKGAADWPFPFGLHIRVSGEGRRLIFLSGGFIAWRDRWVNTPLAYPEEEEKLNTFSSVVLYHELGHSLRTEAQGPLNLKITPEKIVDHPSKVNSDKEAGEAGRAAELVAFGSVVDCYLGKLFFISTPAKSLTIVITSDAQDTVSIFTHDPSNPDEPNLILNLNERRWLFTVELVPLQLGALARFAAPWIPASARTKGCQDQAWPLSTLIFQDGPPPLPTPMGPNQADLTRAREWRERQRCVETTPLANPVLDAELPEAPAVIKADANAEPKRDETVPARSNSDDVPEPMEHHPTHVVADPADVMNSASEHHGPASGQNLLHSRHTPLRPSAIEREQRPRVQTDGQMTEDNDKTGDFAVAGPAKDGLGINPPRPFGNAPDVEKTTDNDAASGMI</sequence>
<accession>A0AAD6THE7</accession>
<evidence type="ECO:0000313" key="3">
    <source>
        <dbReference type="Proteomes" id="UP001218188"/>
    </source>
</evidence>
<organism evidence="2 3">
    <name type="scientific">Mycena alexandri</name>
    <dbReference type="NCBI Taxonomy" id="1745969"/>
    <lineage>
        <taxon>Eukaryota</taxon>
        <taxon>Fungi</taxon>
        <taxon>Dikarya</taxon>
        <taxon>Basidiomycota</taxon>
        <taxon>Agaricomycotina</taxon>
        <taxon>Agaricomycetes</taxon>
        <taxon>Agaricomycetidae</taxon>
        <taxon>Agaricales</taxon>
        <taxon>Marasmiineae</taxon>
        <taxon>Mycenaceae</taxon>
        <taxon>Mycena</taxon>
    </lineage>
</organism>
<dbReference type="EMBL" id="JARJCM010000008">
    <property type="protein sequence ID" value="KAJ7043962.1"/>
    <property type="molecule type" value="Genomic_DNA"/>
</dbReference>
<dbReference type="Proteomes" id="UP001218188">
    <property type="component" value="Unassembled WGS sequence"/>
</dbReference>
<reference evidence="2" key="1">
    <citation type="submission" date="2023-03" db="EMBL/GenBank/DDBJ databases">
        <title>Massive genome expansion in bonnet fungi (Mycena s.s.) driven by repeated elements and novel gene families across ecological guilds.</title>
        <authorList>
            <consortium name="Lawrence Berkeley National Laboratory"/>
            <person name="Harder C.B."/>
            <person name="Miyauchi S."/>
            <person name="Viragh M."/>
            <person name="Kuo A."/>
            <person name="Thoen E."/>
            <person name="Andreopoulos B."/>
            <person name="Lu D."/>
            <person name="Skrede I."/>
            <person name="Drula E."/>
            <person name="Henrissat B."/>
            <person name="Morin E."/>
            <person name="Kohler A."/>
            <person name="Barry K."/>
            <person name="LaButti K."/>
            <person name="Morin E."/>
            <person name="Salamov A."/>
            <person name="Lipzen A."/>
            <person name="Mereny Z."/>
            <person name="Hegedus B."/>
            <person name="Baldrian P."/>
            <person name="Stursova M."/>
            <person name="Weitz H."/>
            <person name="Taylor A."/>
            <person name="Grigoriev I.V."/>
            <person name="Nagy L.G."/>
            <person name="Martin F."/>
            <person name="Kauserud H."/>
        </authorList>
    </citation>
    <scope>NUCLEOTIDE SEQUENCE</scope>
    <source>
        <strain evidence="2">CBHHK200</strain>
    </source>
</reference>
<keyword evidence="3" id="KW-1185">Reference proteome</keyword>
<feature type="compositionally biased region" description="Basic and acidic residues" evidence="1">
    <location>
        <begin position="490"/>
        <end position="499"/>
    </location>
</feature>
<feature type="region of interest" description="Disordered" evidence="1">
    <location>
        <begin position="423"/>
        <end position="452"/>
    </location>
</feature>
<evidence type="ECO:0000256" key="1">
    <source>
        <dbReference type="SAM" id="MobiDB-lite"/>
    </source>
</evidence>
<evidence type="ECO:0000313" key="2">
    <source>
        <dbReference type="EMBL" id="KAJ7043962.1"/>
    </source>
</evidence>
<proteinExistence type="predicted"/>
<protein>
    <submittedName>
        <fullName evidence="2">Uncharacterized protein</fullName>
    </submittedName>
</protein>
<name>A0AAD6THE7_9AGAR</name>